<protein>
    <submittedName>
        <fullName evidence="1">Putative DCC family thiol-disulfide oxidoreductase YuxK</fullName>
    </submittedName>
</protein>
<dbReference type="Pfam" id="PF04134">
    <property type="entry name" value="DCC1-like"/>
    <property type="match status" value="1"/>
</dbReference>
<sequence length="135" mass="15221">MDREDILLVYDGECPVCHAYCQLVNIRESMGSLRLINARESSRVTEEITALGLDIDQGMVLKVGGEFYYGADALHALALMGSRSGAFNRLNYWMFKSKAVSTFLYPVLRFFRNLLLKTLGKSKINNIKAEGNTKF</sequence>
<organism evidence="1 2">
    <name type="scientific">Litorivivens lipolytica</name>
    <dbReference type="NCBI Taxonomy" id="1524264"/>
    <lineage>
        <taxon>Bacteria</taxon>
        <taxon>Pseudomonadati</taxon>
        <taxon>Pseudomonadota</taxon>
        <taxon>Gammaproteobacteria</taxon>
        <taxon>Litorivivens</taxon>
    </lineage>
</organism>
<evidence type="ECO:0000313" key="2">
    <source>
        <dbReference type="Proteomes" id="UP000537130"/>
    </source>
</evidence>
<evidence type="ECO:0000313" key="1">
    <source>
        <dbReference type="EMBL" id="MBB3048495.1"/>
    </source>
</evidence>
<dbReference type="EMBL" id="JACHWY010000003">
    <property type="protein sequence ID" value="MBB3048495.1"/>
    <property type="molecule type" value="Genomic_DNA"/>
</dbReference>
<gene>
    <name evidence="1" type="ORF">FHR99_002769</name>
</gene>
<proteinExistence type="predicted"/>
<accession>A0A7W4W711</accession>
<dbReference type="InterPro" id="IPR007263">
    <property type="entry name" value="DCC1-like"/>
</dbReference>
<comment type="caution">
    <text evidence="1">The sequence shown here is derived from an EMBL/GenBank/DDBJ whole genome shotgun (WGS) entry which is preliminary data.</text>
</comment>
<reference evidence="1 2" key="1">
    <citation type="submission" date="2020-08" db="EMBL/GenBank/DDBJ databases">
        <title>Genomic Encyclopedia of Type Strains, Phase III (KMG-III): the genomes of soil and plant-associated and newly described type strains.</title>
        <authorList>
            <person name="Whitman W."/>
        </authorList>
    </citation>
    <scope>NUCLEOTIDE SEQUENCE [LARGE SCALE GENOMIC DNA]</scope>
    <source>
        <strain evidence="1 2">CECT 8654</strain>
    </source>
</reference>
<dbReference type="RefSeq" id="WP_183411279.1">
    <property type="nucleotide sequence ID" value="NZ_JACHWY010000003.1"/>
</dbReference>
<dbReference type="AlphaFoldDB" id="A0A7W4W711"/>
<keyword evidence="2" id="KW-1185">Reference proteome</keyword>
<name>A0A7W4W711_9GAMM</name>
<dbReference type="GO" id="GO:0015035">
    <property type="term" value="F:protein-disulfide reductase activity"/>
    <property type="evidence" value="ECO:0007669"/>
    <property type="project" value="InterPro"/>
</dbReference>
<dbReference type="Proteomes" id="UP000537130">
    <property type="component" value="Unassembled WGS sequence"/>
</dbReference>